<dbReference type="Gene3D" id="4.10.280.10">
    <property type="entry name" value="Helix-loop-helix DNA-binding domain"/>
    <property type="match status" value="1"/>
</dbReference>
<keyword evidence="2" id="KW-0238">DNA-binding</keyword>
<proteinExistence type="predicted"/>
<accession>A0AAJ7TXF1</accession>
<feature type="region of interest" description="Disordered" evidence="7">
    <location>
        <begin position="25"/>
        <end position="47"/>
    </location>
</feature>
<dbReference type="InterPro" id="IPR036638">
    <property type="entry name" value="HLH_DNA-bd_sf"/>
</dbReference>
<evidence type="ECO:0000259" key="8">
    <source>
        <dbReference type="PROSITE" id="PS50888"/>
    </source>
</evidence>
<evidence type="ECO:0000256" key="5">
    <source>
        <dbReference type="ARBA" id="ARBA00041035"/>
    </source>
</evidence>
<feature type="compositionally biased region" description="Acidic residues" evidence="7">
    <location>
        <begin position="65"/>
        <end position="77"/>
    </location>
</feature>
<dbReference type="SMART" id="SM00353">
    <property type="entry name" value="HLH"/>
    <property type="match status" value="1"/>
</dbReference>
<keyword evidence="1" id="KW-0805">Transcription regulation</keyword>
<evidence type="ECO:0000256" key="6">
    <source>
        <dbReference type="ARBA" id="ARBA00043211"/>
    </source>
</evidence>
<dbReference type="InterPro" id="IPR011598">
    <property type="entry name" value="bHLH_dom"/>
</dbReference>
<dbReference type="GO" id="GO:0046983">
    <property type="term" value="F:protein dimerization activity"/>
    <property type="evidence" value="ECO:0007669"/>
    <property type="project" value="InterPro"/>
</dbReference>
<keyword evidence="9" id="KW-1185">Reference proteome</keyword>
<dbReference type="GO" id="GO:0000977">
    <property type="term" value="F:RNA polymerase II transcription regulatory region sequence-specific DNA binding"/>
    <property type="evidence" value="ECO:0007669"/>
    <property type="project" value="TreeGrafter"/>
</dbReference>
<reference evidence="10" key="1">
    <citation type="submission" date="2025-08" db="UniProtKB">
        <authorList>
            <consortium name="RefSeq"/>
        </authorList>
    </citation>
    <scope>IDENTIFICATION</scope>
    <source>
        <tissue evidence="10">Sperm</tissue>
    </source>
</reference>
<feature type="compositionally biased region" description="Basic residues" evidence="7">
    <location>
        <begin position="139"/>
        <end position="151"/>
    </location>
</feature>
<dbReference type="PANTHER" id="PTHR23349:SF59">
    <property type="entry name" value="PANCREAS TRANSCRIPTION FACTOR 1 SUBUNIT ALPHA"/>
    <property type="match status" value="1"/>
</dbReference>
<dbReference type="SUPFAM" id="SSF47459">
    <property type="entry name" value="HLH, helix-loop-helix DNA-binding domain"/>
    <property type="match status" value="1"/>
</dbReference>
<feature type="domain" description="BHLH" evidence="8">
    <location>
        <begin position="158"/>
        <end position="210"/>
    </location>
</feature>
<evidence type="ECO:0000313" key="9">
    <source>
        <dbReference type="Proteomes" id="UP001318040"/>
    </source>
</evidence>
<evidence type="ECO:0000313" key="10">
    <source>
        <dbReference type="RefSeq" id="XP_032824760.1"/>
    </source>
</evidence>
<evidence type="ECO:0000256" key="2">
    <source>
        <dbReference type="ARBA" id="ARBA00023125"/>
    </source>
</evidence>
<dbReference type="Proteomes" id="UP001318040">
    <property type="component" value="Chromosome 2"/>
</dbReference>
<feature type="region of interest" description="Disordered" evidence="7">
    <location>
        <begin position="60"/>
        <end position="168"/>
    </location>
</feature>
<dbReference type="Pfam" id="PF00010">
    <property type="entry name" value="HLH"/>
    <property type="match status" value="1"/>
</dbReference>
<name>A0AAJ7TXF1_PETMA</name>
<evidence type="ECO:0000256" key="1">
    <source>
        <dbReference type="ARBA" id="ARBA00023015"/>
    </source>
</evidence>
<organism evidence="9 10">
    <name type="scientific">Petromyzon marinus</name>
    <name type="common">Sea lamprey</name>
    <dbReference type="NCBI Taxonomy" id="7757"/>
    <lineage>
        <taxon>Eukaryota</taxon>
        <taxon>Metazoa</taxon>
        <taxon>Chordata</taxon>
        <taxon>Craniata</taxon>
        <taxon>Vertebrata</taxon>
        <taxon>Cyclostomata</taxon>
        <taxon>Hyperoartia</taxon>
        <taxon>Petromyzontiformes</taxon>
        <taxon>Petromyzontidae</taxon>
        <taxon>Petromyzon</taxon>
    </lineage>
</organism>
<dbReference type="GO" id="GO:0000981">
    <property type="term" value="F:DNA-binding transcription factor activity, RNA polymerase II-specific"/>
    <property type="evidence" value="ECO:0007669"/>
    <property type="project" value="TreeGrafter"/>
</dbReference>
<sequence>MRARSMDAVLEQFVDMERFSSSYLIDDDDDFFSDEGGGSSSPRDQVDLIMCDSVDYLAHSLSDYYPEDDDDEEEEEQQDRQRQQHHHSHGQQPRGDPGSLLLAVGGCASRLEEGGFQGGVGTPSDPAAPGGGDGSAPPTHRRSSGRRRRSRVHGDMSHLRQAANQRERRRMQSINAAFEGLRAHIPTLPYEKRLSKVDTLRLAIGYISFLGELVHSERPLRAQAGQPLLSQQKKIIICHRASRSPSAALSPGLSSGLIPLAGHSLSWTDERQRRERHVVRTARVWTPEDPRSPEGADALGEGPL</sequence>
<keyword evidence="3" id="KW-0804">Transcription</keyword>
<evidence type="ECO:0000256" key="7">
    <source>
        <dbReference type="SAM" id="MobiDB-lite"/>
    </source>
</evidence>
<dbReference type="InterPro" id="IPR050283">
    <property type="entry name" value="E-box_TF_Regulators"/>
</dbReference>
<dbReference type="PROSITE" id="PS50888">
    <property type="entry name" value="BHLH"/>
    <property type="match status" value="1"/>
</dbReference>
<dbReference type="KEGG" id="pmrn:116950794"/>
<dbReference type="AlphaFoldDB" id="A0AAJ7TXF1"/>
<dbReference type="RefSeq" id="XP_032824760.1">
    <property type="nucleotide sequence ID" value="XM_032968869.1"/>
</dbReference>
<feature type="region of interest" description="Disordered" evidence="7">
    <location>
        <begin position="284"/>
        <end position="304"/>
    </location>
</feature>
<dbReference type="PANTHER" id="PTHR23349">
    <property type="entry name" value="BASIC HELIX-LOOP-HELIX TRANSCRIPTION FACTOR, TWIST"/>
    <property type="match status" value="1"/>
</dbReference>
<keyword evidence="4" id="KW-0539">Nucleus</keyword>
<dbReference type="GO" id="GO:0032502">
    <property type="term" value="P:developmental process"/>
    <property type="evidence" value="ECO:0007669"/>
    <property type="project" value="TreeGrafter"/>
</dbReference>
<gene>
    <name evidence="10" type="primary">LOC116950794</name>
</gene>
<protein>
    <recommendedName>
        <fullName evidence="5">Pancreas transcription factor 1 subunit alpha</fullName>
    </recommendedName>
    <alternativeName>
        <fullName evidence="6">Pancreas-specific transcription factor 1a</fullName>
    </alternativeName>
</protein>
<evidence type="ECO:0000256" key="4">
    <source>
        <dbReference type="ARBA" id="ARBA00023242"/>
    </source>
</evidence>
<dbReference type="FunFam" id="4.10.280.10:FF:000035">
    <property type="entry name" value="Pancreas-specific transcription factor 1a"/>
    <property type="match status" value="1"/>
</dbReference>
<evidence type="ECO:0000256" key="3">
    <source>
        <dbReference type="ARBA" id="ARBA00023163"/>
    </source>
</evidence>
<dbReference type="CDD" id="cd11417">
    <property type="entry name" value="bHLH_TS_PTF1A"/>
    <property type="match status" value="1"/>
</dbReference>